<organism evidence="6 7">
    <name type="scientific">Hymenoscyphus fraxineus</name>
    <dbReference type="NCBI Taxonomy" id="746836"/>
    <lineage>
        <taxon>Eukaryota</taxon>
        <taxon>Fungi</taxon>
        <taxon>Dikarya</taxon>
        <taxon>Ascomycota</taxon>
        <taxon>Pezizomycotina</taxon>
        <taxon>Leotiomycetes</taxon>
        <taxon>Helotiales</taxon>
        <taxon>Helotiaceae</taxon>
        <taxon>Hymenoscyphus</taxon>
    </lineage>
</organism>
<name>A0A9N9L870_9HELO</name>
<protein>
    <recommendedName>
        <fullName evidence="5">MYND-type domain-containing protein</fullName>
    </recommendedName>
</protein>
<dbReference type="SUPFAM" id="SSF144232">
    <property type="entry name" value="HIT/MYND zinc finger-like"/>
    <property type="match status" value="1"/>
</dbReference>
<dbReference type="GO" id="GO:0008270">
    <property type="term" value="F:zinc ion binding"/>
    <property type="evidence" value="ECO:0007669"/>
    <property type="project" value="UniProtKB-KW"/>
</dbReference>
<keyword evidence="1" id="KW-0479">Metal-binding</keyword>
<comment type="caution">
    <text evidence="6">The sequence shown here is derived from an EMBL/GenBank/DDBJ whole genome shotgun (WGS) entry which is preliminary data.</text>
</comment>
<accession>A0A9N9L870</accession>
<keyword evidence="7" id="KW-1185">Reference proteome</keyword>
<evidence type="ECO:0000313" key="6">
    <source>
        <dbReference type="EMBL" id="CAG8962200.1"/>
    </source>
</evidence>
<keyword evidence="2 4" id="KW-0863">Zinc-finger</keyword>
<dbReference type="AlphaFoldDB" id="A0A9N9L870"/>
<evidence type="ECO:0000256" key="3">
    <source>
        <dbReference type="ARBA" id="ARBA00022833"/>
    </source>
</evidence>
<evidence type="ECO:0000256" key="2">
    <source>
        <dbReference type="ARBA" id="ARBA00022771"/>
    </source>
</evidence>
<sequence>MSNSHETSPELEPIDLRKLTTLLNYERVTSDPRFQGVKLGSSSIADPKMIQQLTSMKACQDLIDQAPPSIEKTVWSTVAYDPTHRNNSEFPAATCEVHPLASDKVKALTSAQRDSLYYGLLGDEGCFEAITLYELFFVHCERGQKVSIQLGKEPPHLVDLSDHFIVELKLQHPKILTVVAGLPETSVSGFRDEQGRAILAFRNDPLTPDIVVDMSRLQYGDAGRGDYGENYYLGRFSDYLESFKKLYGNIVPLNSKPPGLYKSSSKERREWQIGCAERAWKRWNEKESKPWCDFCGKGGNLMKCGACKNSEVWYCCKEHQVAGWKLHKHTCEKNKA</sequence>
<evidence type="ECO:0000256" key="4">
    <source>
        <dbReference type="PROSITE-ProRule" id="PRU00134"/>
    </source>
</evidence>
<reference evidence="6" key="1">
    <citation type="submission" date="2021-07" db="EMBL/GenBank/DDBJ databases">
        <authorList>
            <person name="Durling M."/>
        </authorList>
    </citation>
    <scope>NUCLEOTIDE SEQUENCE</scope>
</reference>
<gene>
    <name evidence="6" type="ORF">HYFRA_00005252</name>
</gene>
<dbReference type="OrthoDB" id="432970at2759"/>
<dbReference type="EMBL" id="CAJVRL010000127">
    <property type="protein sequence ID" value="CAG8962200.1"/>
    <property type="molecule type" value="Genomic_DNA"/>
</dbReference>
<proteinExistence type="predicted"/>
<dbReference type="PROSITE" id="PS50865">
    <property type="entry name" value="ZF_MYND_2"/>
    <property type="match status" value="1"/>
</dbReference>
<dbReference type="Proteomes" id="UP000696280">
    <property type="component" value="Unassembled WGS sequence"/>
</dbReference>
<dbReference type="InterPro" id="IPR002893">
    <property type="entry name" value="Znf_MYND"/>
</dbReference>
<dbReference type="Gene3D" id="6.10.140.2220">
    <property type="match status" value="1"/>
</dbReference>
<feature type="domain" description="MYND-type" evidence="5">
    <location>
        <begin position="292"/>
        <end position="331"/>
    </location>
</feature>
<dbReference type="Pfam" id="PF01753">
    <property type="entry name" value="zf-MYND"/>
    <property type="match status" value="1"/>
</dbReference>
<evidence type="ECO:0000259" key="5">
    <source>
        <dbReference type="PROSITE" id="PS50865"/>
    </source>
</evidence>
<evidence type="ECO:0000313" key="7">
    <source>
        <dbReference type="Proteomes" id="UP000696280"/>
    </source>
</evidence>
<keyword evidence="3" id="KW-0862">Zinc</keyword>
<evidence type="ECO:0000256" key="1">
    <source>
        <dbReference type="ARBA" id="ARBA00022723"/>
    </source>
</evidence>